<dbReference type="Proteomes" id="UP000011083">
    <property type="component" value="Unassembled WGS sequence"/>
</dbReference>
<dbReference type="KEGG" id="acan:ACA1_077200"/>
<dbReference type="InterPro" id="IPR007248">
    <property type="entry name" value="Mpv17_PMP22"/>
</dbReference>
<accession>L8GNZ4</accession>
<dbReference type="AlphaFoldDB" id="L8GNZ4"/>
<evidence type="ECO:0000313" key="8">
    <source>
        <dbReference type="Proteomes" id="UP000011083"/>
    </source>
</evidence>
<name>L8GNZ4_ACACF</name>
<dbReference type="STRING" id="1257118.L8GNZ4"/>
<comment type="subcellular location">
    <subcellularLocation>
        <location evidence="1">Membrane</location>
        <topology evidence="1">Multi-pass membrane protein</topology>
    </subcellularLocation>
</comment>
<dbReference type="VEuPathDB" id="AmoebaDB:ACA1_077200"/>
<protein>
    <submittedName>
        <fullName evidence="7">Uncharacterized protein</fullName>
    </submittedName>
</protein>
<keyword evidence="3 6" id="KW-0812">Transmembrane</keyword>
<evidence type="ECO:0000256" key="1">
    <source>
        <dbReference type="ARBA" id="ARBA00004141"/>
    </source>
</evidence>
<dbReference type="PANTHER" id="PTHR11266">
    <property type="entry name" value="PEROXISOMAL MEMBRANE PROTEIN 2, PXMP2 MPV17"/>
    <property type="match status" value="1"/>
</dbReference>
<dbReference type="GeneID" id="14914390"/>
<keyword evidence="4 6" id="KW-1133">Transmembrane helix</keyword>
<reference evidence="7 8" key="1">
    <citation type="journal article" date="2013" name="Genome Biol.">
        <title>Genome of Acanthamoeba castellanii highlights extensive lateral gene transfer and early evolution of tyrosine kinase signaling.</title>
        <authorList>
            <person name="Clarke M."/>
            <person name="Lohan A.J."/>
            <person name="Liu B."/>
            <person name="Lagkouvardos I."/>
            <person name="Roy S."/>
            <person name="Zafar N."/>
            <person name="Bertelli C."/>
            <person name="Schilde C."/>
            <person name="Kianianmomeni A."/>
            <person name="Burglin T.R."/>
            <person name="Frech C."/>
            <person name="Turcotte B."/>
            <person name="Kopec K.O."/>
            <person name="Synnott J.M."/>
            <person name="Choo C."/>
            <person name="Paponov I."/>
            <person name="Finkler A."/>
            <person name="Soon Heng Tan C."/>
            <person name="Hutchins A.P."/>
            <person name="Weinmeier T."/>
            <person name="Rattei T."/>
            <person name="Chu J.S."/>
            <person name="Gimenez G."/>
            <person name="Irimia M."/>
            <person name="Rigden D.J."/>
            <person name="Fitzpatrick D.A."/>
            <person name="Lorenzo-Morales J."/>
            <person name="Bateman A."/>
            <person name="Chiu C.H."/>
            <person name="Tang P."/>
            <person name="Hegemann P."/>
            <person name="Fromm H."/>
            <person name="Raoult D."/>
            <person name="Greub G."/>
            <person name="Miranda-Saavedra D."/>
            <person name="Chen N."/>
            <person name="Nash P."/>
            <person name="Ginger M.L."/>
            <person name="Horn M."/>
            <person name="Schaap P."/>
            <person name="Caler L."/>
            <person name="Loftus B."/>
        </authorList>
    </citation>
    <scope>NUCLEOTIDE SEQUENCE [LARGE SCALE GENOMIC DNA]</scope>
    <source>
        <strain evidence="7 8">Neff</strain>
    </source>
</reference>
<evidence type="ECO:0000256" key="6">
    <source>
        <dbReference type="RuleBase" id="RU363053"/>
    </source>
</evidence>
<feature type="transmembrane region" description="Helical" evidence="6">
    <location>
        <begin position="161"/>
        <end position="184"/>
    </location>
</feature>
<organism evidence="7 8">
    <name type="scientific">Acanthamoeba castellanii (strain ATCC 30010 / Neff)</name>
    <dbReference type="NCBI Taxonomy" id="1257118"/>
    <lineage>
        <taxon>Eukaryota</taxon>
        <taxon>Amoebozoa</taxon>
        <taxon>Discosea</taxon>
        <taxon>Longamoebia</taxon>
        <taxon>Centramoebida</taxon>
        <taxon>Acanthamoebidae</taxon>
        <taxon>Acanthamoeba</taxon>
    </lineage>
</organism>
<dbReference type="GO" id="GO:0016020">
    <property type="term" value="C:membrane"/>
    <property type="evidence" value="ECO:0007669"/>
    <property type="project" value="UniProtKB-SubCell"/>
</dbReference>
<gene>
    <name evidence="7" type="ORF">ACA1_077200</name>
</gene>
<evidence type="ECO:0000256" key="2">
    <source>
        <dbReference type="ARBA" id="ARBA00006824"/>
    </source>
</evidence>
<dbReference type="EMBL" id="KB008074">
    <property type="protein sequence ID" value="ELR13866.1"/>
    <property type="molecule type" value="Genomic_DNA"/>
</dbReference>
<dbReference type="GO" id="GO:0005737">
    <property type="term" value="C:cytoplasm"/>
    <property type="evidence" value="ECO:0007669"/>
    <property type="project" value="TreeGrafter"/>
</dbReference>
<evidence type="ECO:0000256" key="3">
    <source>
        <dbReference type="ARBA" id="ARBA00022692"/>
    </source>
</evidence>
<dbReference type="PANTHER" id="PTHR11266:SF17">
    <property type="entry name" value="PROTEIN MPV17"/>
    <property type="match status" value="1"/>
</dbReference>
<feature type="transmembrane region" description="Helical" evidence="6">
    <location>
        <begin position="136"/>
        <end position="155"/>
    </location>
</feature>
<sequence length="221" mass="25269">MWSATAVFRRLGEASLAPFRWYHRRLTEAPLLVKSLTSGTVIASADLLSQRLRRPPPLSEHETHRANKAGEVTHERWWNAKQTMWMALYGSLFVAPFSHSWYQASDAGGTVGDGQASAGEDMQTIWTKTKADFTRVLLAGATIWPPAQMVNFFFVPLPYRVLFMNMVGFGWSTYTSLVASQAFYHPHLAKSEDRRRRYMWMHSHPYTGRVPARPTYPTMNN</sequence>
<dbReference type="Pfam" id="PF04117">
    <property type="entry name" value="Mpv17_PMP22"/>
    <property type="match status" value="1"/>
</dbReference>
<dbReference type="RefSeq" id="XP_004335879.1">
    <property type="nucleotide sequence ID" value="XM_004335831.1"/>
</dbReference>
<evidence type="ECO:0000313" key="7">
    <source>
        <dbReference type="EMBL" id="ELR13866.1"/>
    </source>
</evidence>
<dbReference type="OrthoDB" id="430207at2759"/>
<evidence type="ECO:0000256" key="4">
    <source>
        <dbReference type="ARBA" id="ARBA00022989"/>
    </source>
</evidence>
<keyword evidence="5 6" id="KW-0472">Membrane</keyword>
<keyword evidence="8" id="KW-1185">Reference proteome</keyword>
<evidence type="ECO:0000256" key="5">
    <source>
        <dbReference type="ARBA" id="ARBA00023136"/>
    </source>
</evidence>
<proteinExistence type="inferred from homology"/>
<comment type="similarity">
    <text evidence="2 6">Belongs to the peroxisomal membrane protein PXMP2/4 family.</text>
</comment>